<evidence type="ECO:0000313" key="2">
    <source>
        <dbReference type="Proteomes" id="UP000235965"/>
    </source>
</evidence>
<proteinExistence type="predicted"/>
<reference evidence="1 2" key="1">
    <citation type="submission" date="2017-12" db="EMBL/GenBank/DDBJ databases">
        <title>Hemimetabolous genomes reveal molecular basis of termite eusociality.</title>
        <authorList>
            <person name="Harrison M.C."/>
            <person name="Jongepier E."/>
            <person name="Robertson H.M."/>
            <person name="Arning N."/>
            <person name="Bitard-Feildel T."/>
            <person name="Chao H."/>
            <person name="Childers C.P."/>
            <person name="Dinh H."/>
            <person name="Doddapaneni H."/>
            <person name="Dugan S."/>
            <person name="Gowin J."/>
            <person name="Greiner C."/>
            <person name="Han Y."/>
            <person name="Hu H."/>
            <person name="Hughes D.S.T."/>
            <person name="Huylmans A.-K."/>
            <person name="Kemena C."/>
            <person name="Kremer L.P.M."/>
            <person name="Lee S.L."/>
            <person name="Lopez-Ezquerra A."/>
            <person name="Mallet L."/>
            <person name="Monroy-Kuhn J.M."/>
            <person name="Moser A."/>
            <person name="Murali S.C."/>
            <person name="Muzny D.M."/>
            <person name="Otani S."/>
            <person name="Piulachs M.-D."/>
            <person name="Poelchau M."/>
            <person name="Qu J."/>
            <person name="Schaub F."/>
            <person name="Wada-Katsumata A."/>
            <person name="Worley K.C."/>
            <person name="Xie Q."/>
            <person name="Ylla G."/>
            <person name="Poulsen M."/>
            <person name="Gibbs R.A."/>
            <person name="Schal C."/>
            <person name="Richards S."/>
            <person name="Belles X."/>
            <person name="Korb J."/>
            <person name="Bornberg-Bauer E."/>
        </authorList>
    </citation>
    <scope>NUCLEOTIDE SEQUENCE [LARGE SCALE GENOMIC DNA]</scope>
    <source>
        <tissue evidence="1">Whole body</tissue>
    </source>
</reference>
<protein>
    <submittedName>
        <fullName evidence="1">Uncharacterized protein</fullName>
    </submittedName>
</protein>
<dbReference type="AlphaFoldDB" id="A0A2J7QN35"/>
<comment type="caution">
    <text evidence="1">The sequence shown here is derived from an EMBL/GenBank/DDBJ whole genome shotgun (WGS) entry which is preliminary data.</text>
</comment>
<keyword evidence="2" id="KW-1185">Reference proteome</keyword>
<gene>
    <name evidence="1" type="ORF">B7P43_G06948</name>
</gene>
<dbReference type="InParanoid" id="A0A2J7QN35"/>
<dbReference type="Proteomes" id="UP000235965">
    <property type="component" value="Unassembled WGS sequence"/>
</dbReference>
<name>A0A2J7QN35_9NEOP</name>
<dbReference type="EMBL" id="NEVH01013201">
    <property type="protein sequence ID" value="PNF29973.1"/>
    <property type="molecule type" value="Genomic_DNA"/>
</dbReference>
<evidence type="ECO:0000313" key="1">
    <source>
        <dbReference type="EMBL" id="PNF29973.1"/>
    </source>
</evidence>
<sequence length="70" mass="7442">MGFGLVTHFIDHLQITAASSYGTITNLHTLQITRARAKSQSFIVFPSHCLVTALNKGDSSASVLMPLPAG</sequence>
<accession>A0A2J7QN35</accession>
<organism evidence="1 2">
    <name type="scientific">Cryptotermes secundus</name>
    <dbReference type="NCBI Taxonomy" id="105785"/>
    <lineage>
        <taxon>Eukaryota</taxon>
        <taxon>Metazoa</taxon>
        <taxon>Ecdysozoa</taxon>
        <taxon>Arthropoda</taxon>
        <taxon>Hexapoda</taxon>
        <taxon>Insecta</taxon>
        <taxon>Pterygota</taxon>
        <taxon>Neoptera</taxon>
        <taxon>Polyneoptera</taxon>
        <taxon>Dictyoptera</taxon>
        <taxon>Blattodea</taxon>
        <taxon>Blattoidea</taxon>
        <taxon>Termitoidae</taxon>
        <taxon>Kalotermitidae</taxon>
        <taxon>Cryptotermitinae</taxon>
        <taxon>Cryptotermes</taxon>
    </lineage>
</organism>